<keyword evidence="3" id="KW-1185">Reference proteome</keyword>
<gene>
    <name evidence="2" type="primary">gb29523</name>
    <name evidence="2" type="ORF">PR202_gb29523</name>
</gene>
<evidence type="ECO:0000313" key="2">
    <source>
        <dbReference type="EMBL" id="GJN40320.1"/>
    </source>
</evidence>
<dbReference type="PANTHER" id="PTHR33710">
    <property type="entry name" value="BNAC02G09200D PROTEIN"/>
    <property type="match status" value="1"/>
</dbReference>
<dbReference type="InterPro" id="IPR036691">
    <property type="entry name" value="Endo/exonu/phosph_ase_sf"/>
</dbReference>
<dbReference type="AlphaFoldDB" id="A0AAV5G0I2"/>
<reference evidence="2" key="1">
    <citation type="journal article" date="2018" name="DNA Res.">
        <title>Multiple hybrid de novo genome assembly of finger millet, an orphan allotetraploid crop.</title>
        <authorList>
            <person name="Hatakeyama M."/>
            <person name="Aluri S."/>
            <person name="Balachadran M.T."/>
            <person name="Sivarajan S.R."/>
            <person name="Patrignani A."/>
            <person name="Gruter S."/>
            <person name="Poveda L."/>
            <person name="Shimizu-Inatsugi R."/>
            <person name="Baeten J."/>
            <person name="Francoijs K.J."/>
            <person name="Nataraja K.N."/>
            <person name="Reddy Y.A.N."/>
            <person name="Phadnis S."/>
            <person name="Ravikumar R.L."/>
            <person name="Schlapbach R."/>
            <person name="Sreeman S.M."/>
            <person name="Shimizu K.K."/>
        </authorList>
    </citation>
    <scope>NUCLEOTIDE SEQUENCE</scope>
</reference>
<dbReference type="PANTHER" id="PTHR33710:SF79">
    <property type="entry name" value="OS06G0205337 PROTEIN"/>
    <property type="match status" value="1"/>
</dbReference>
<dbReference type="EMBL" id="BQKI01000112">
    <property type="protein sequence ID" value="GJN40320.1"/>
    <property type="molecule type" value="Genomic_DNA"/>
</dbReference>
<dbReference type="GO" id="GO:0003824">
    <property type="term" value="F:catalytic activity"/>
    <property type="evidence" value="ECO:0007669"/>
    <property type="project" value="InterPro"/>
</dbReference>
<sequence length="553" mass="62124">MDLDLSRQLQPSDLACAPQHLQLQQAGSTYRGSHQTSPHAALPLLLAPAARRCSANPADLQQTSNGTAGNQRDSASRACLNSVLGPISHLSWNCRGSGGNLNSLTASHLAHLIASTKAQVIFVSETHSTRITKAHLNSRFPVIDSHVVPAVGKLGGLRLMWNDEVNLSIIHSCHHLILANDVLKPNNLSYNLVCIYGDPHHLQTTTIWQEVSHFVLAFPNTPTFCMGDLNNIVNANTKFGPNPVNTARIHNFCCLVKECGFFDLGYSGPAYTWTNKHFCANPTFQRLDRCLANVECCTVFPTTTVYHLPMFYNDHAPVLAVLQSKVNKTRKPFWFENWWLLEKDFQPTAIQSWNKTASKAFNACIHLAKDLKIWSRKKKPINEQLATLEDQLLTQQNLSPDQQNHSLQATLTQNHHDLLTKDAEYHRQRVKKLWATKGDRNTIFSSMQSSKELVTIKIAFLIDEHGNSVASPQEIANIFTAYFTHLFTTQLSDANNHYIHNHQVTITDEFTMSVSDEQELFDLLKQMKRDVSPGRDGLNVAFYRAACPYPQKQ</sequence>
<dbReference type="Gene3D" id="3.60.10.10">
    <property type="entry name" value="Endonuclease/exonuclease/phosphatase"/>
    <property type="match status" value="1"/>
</dbReference>
<dbReference type="Proteomes" id="UP001054889">
    <property type="component" value="Unassembled WGS sequence"/>
</dbReference>
<dbReference type="Pfam" id="PF03372">
    <property type="entry name" value="Exo_endo_phos"/>
    <property type="match status" value="1"/>
</dbReference>
<evidence type="ECO:0000313" key="3">
    <source>
        <dbReference type="Proteomes" id="UP001054889"/>
    </source>
</evidence>
<name>A0AAV5G0I2_ELECO</name>
<comment type="caution">
    <text evidence="2">The sequence shown here is derived from an EMBL/GenBank/DDBJ whole genome shotgun (WGS) entry which is preliminary data.</text>
</comment>
<organism evidence="2 3">
    <name type="scientific">Eleusine coracana subsp. coracana</name>
    <dbReference type="NCBI Taxonomy" id="191504"/>
    <lineage>
        <taxon>Eukaryota</taxon>
        <taxon>Viridiplantae</taxon>
        <taxon>Streptophyta</taxon>
        <taxon>Embryophyta</taxon>
        <taxon>Tracheophyta</taxon>
        <taxon>Spermatophyta</taxon>
        <taxon>Magnoliopsida</taxon>
        <taxon>Liliopsida</taxon>
        <taxon>Poales</taxon>
        <taxon>Poaceae</taxon>
        <taxon>PACMAD clade</taxon>
        <taxon>Chloridoideae</taxon>
        <taxon>Cynodonteae</taxon>
        <taxon>Eleusininae</taxon>
        <taxon>Eleusine</taxon>
    </lineage>
</organism>
<dbReference type="InterPro" id="IPR005135">
    <property type="entry name" value="Endo/exonuclease/phosphatase"/>
</dbReference>
<protein>
    <recommendedName>
        <fullName evidence="1">Endonuclease/exonuclease/phosphatase domain-containing protein</fullName>
    </recommendedName>
</protein>
<feature type="domain" description="Endonuclease/exonuclease/phosphatase" evidence="1">
    <location>
        <begin position="90"/>
        <end position="293"/>
    </location>
</feature>
<dbReference type="SUPFAM" id="SSF56219">
    <property type="entry name" value="DNase I-like"/>
    <property type="match status" value="1"/>
</dbReference>
<proteinExistence type="predicted"/>
<evidence type="ECO:0000259" key="1">
    <source>
        <dbReference type="Pfam" id="PF03372"/>
    </source>
</evidence>
<reference evidence="2" key="2">
    <citation type="submission" date="2021-12" db="EMBL/GenBank/DDBJ databases">
        <title>Resequencing data analysis of finger millet.</title>
        <authorList>
            <person name="Hatakeyama M."/>
            <person name="Aluri S."/>
            <person name="Balachadran M.T."/>
            <person name="Sivarajan S.R."/>
            <person name="Poveda L."/>
            <person name="Shimizu-Inatsugi R."/>
            <person name="Schlapbach R."/>
            <person name="Sreeman S.M."/>
            <person name="Shimizu K.K."/>
        </authorList>
    </citation>
    <scope>NUCLEOTIDE SEQUENCE</scope>
</reference>
<accession>A0AAV5G0I2</accession>